<keyword evidence="1" id="KW-0812">Transmembrane</keyword>
<dbReference type="AlphaFoldDB" id="X1FT05"/>
<reference evidence="2" key="1">
    <citation type="journal article" date="2014" name="Front. Microbiol.">
        <title>High frequency of phylogenetically diverse reductive dehalogenase-homologous genes in deep subseafloor sedimentary metagenomes.</title>
        <authorList>
            <person name="Kawai M."/>
            <person name="Futagami T."/>
            <person name="Toyoda A."/>
            <person name="Takaki Y."/>
            <person name="Nishi S."/>
            <person name="Hori S."/>
            <person name="Arai W."/>
            <person name="Tsubouchi T."/>
            <person name="Morono Y."/>
            <person name="Uchiyama I."/>
            <person name="Ito T."/>
            <person name="Fujiyama A."/>
            <person name="Inagaki F."/>
            <person name="Takami H."/>
        </authorList>
    </citation>
    <scope>NUCLEOTIDE SEQUENCE</scope>
    <source>
        <strain evidence="2">Expedition CK06-06</strain>
    </source>
</reference>
<gene>
    <name evidence="2" type="ORF">S01H4_66478</name>
</gene>
<name>X1FT05_9ZZZZ</name>
<feature type="non-terminal residue" evidence="2">
    <location>
        <position position="1"/>
    </location>
</feature>
<evidence type="ECO:0000313" key="2">
    <source>
        <dbReference type="EMBL" id="GAH23903.1"/>
    </source>
</evidence>
<evidence type="ECO:0000256" key="1">
    <source>
        <dbReference type="SAM" id="Phobius"/>
    </source>
</evidence>
<accession>X1FT05</accession>
<organism evidence="2">
    <name type="scientific">marine sediment metagenome</name>
    <dbReference type="NCBI Taxonomy" id="412755"/>
    <lineage>
        <taxon>unclassified sequences</taxon>
        <taxon>metagenomes</taxon>
        <taxon>ecological metagenomes</taxon>
    </lineage>
</organism>
<keyword evidence="1" id="KW-0472">Membrane</keyword>
<dbReference type="EMBL" id="BART01041191">
    <property type="protein sequence ID" value="GAH23903.1"/>
    <property type="molecule type" value="Genomic_DNA"/>
</dbReference>
<feature type="transmembrane region" description="Helical" evidence="1">
    <location>
        <begin position="12"/>
        <end position="36"/>
    </location>
</feature>
<comment type="caution">
    <text evidence="2">The sequence shown here is derived from an EMBL/GenBank/DDBJ whole genome shotgun (WGS) entry which is preliminary data.</text>
</comment>
<keyword evidence="1" id="KW-1133">Transmembrane helix</keyword>
<sequence>EEARLMATITPYLIPMGIFAYVAVIGAVMFVVQILVSLARGSKVTS</sequence>
<protein>
    <submittedName>
        <fullName evidence="2">Uncharacterized protein</fullName>
    </submittedName>
</protein>
<proteinExistence type="predicted"/>